<dbReference type="Gene3D" id="1.10.357.10">
    <property type="entry name" value="Tetracycline Repressor, domain 2"/>
    <property type="match status" value="1"/>
</dbReference>
<feature type="domain" description="HTH tetR-type" evidence="4">
    <location>
        <begin position="8"/>
        <end position="68"/>
    </location>
</feature>
<keyword evidence="1 2" id="KW-0238">DNA-binding</keyword>
<dbReference type="PROSITE" id="PS50977">
    <property type="entry name" value="HTH_TETR_2"/>
    <property type="match status" value="1"/>
</dbReference>
<dbReference type="InterPro" id="IPR050109">
    <property type="entry name" value="HTH-type_TetR-like_transc_reg"/>
</dbReference>
<dbReference type="InParanoid" id="A0A1M6H8P8"/>
<evidence type="ECO:0000256" key="2">
    <source>
        <dbReference type="PROSITE-ProRule" id="PRU00335"/>
    </source>
</evidence>
<dbReference type="Proteomes" id="UP000184510">
    <property type="component" value="Unassembled WGS sequence"/>
</dbReference>
<dbReference type="GO" id="GO:0000976">
    <property type="term" value="F:transcription cis-regulatory region binding"/>
    <property type="evidence" value="ECO:0007669"/>
    <property type="project" value="TreeGrafter"/>
</dbReference>
<evidence type="ECO:0000256" key="1">
    <source>
        <dbReference type="ARBA" id="ARBA00023125"/>
    </source>
</evidence>
<dbReference type="InterPro" id="IPR009057">
    <property type="entry name" value="Homeodomain-like_sf"/>
</dbReference>
<feature type="region of interest" description="Disordered" evidence="3">
    <location>
        <begin position="288"/>
        <end position="337"/>
    </location>
</feature>
<dbReference type="InterPro" id="IPR023772">
    <property type="entry name" value="DNA-bd_HTH_TetR-type_CS"/>
</dbReference>
<feature type="DNA-binding region" description="H-T-H motif" evidence="2">
    <location>
        <begin position="31"/>
        <end position="50"/>
    </location>
</feature>
<evidence type="ECO:0000256" key="3">
    <source>
        <dbReference type="SAM" id="MobiDB-lite"/>
    </source>
</evidence>
<dbReference type="FunCoup" id="A0A1M6H8P8">
    <property type="interactions" value="114"/>
</dbReference>
<dbReference type="AlphaFoldDB" id="A0A1M6H8P8"/>
<dbReference type="RefSeq" id="WP_143158765.1">
    <property type="nucleotide sequence ID" value="NZ_FQYR01000003.1"/>
</dbReference>
<dbReference type="STRING" id="1123071.SAMN02745181_1399"/>
<evidence type="ECO:0000259" key="4">
    <source>
        <dbReference type="PROSITE" id="PS50977"/>
    </source>
</evidence>
<dbReference type="Pfam" id="PF00440">
    <property type="entry name" value="TetR_N"/>
    <property type="match status" value="1"/>
</dbReference>
<dbReference type="PROSITE" id="PS01081">
    <property type="entry name" value="HTH_TETR_1"/>
    <property type="match status" value="1"/>
</dbReference>
<dbReference type="SUPFAM" id="SSF48498">
    <property type="entry name" value="Tetracyclin repressor-like, C-terminal domain"/>
    <property type="match status" value="1"/>
</dbReference>
<dbReference type="SUPFAM" id="SSF46689">
    <property type="entry name" value="Homeodomain-like"/>
    <property type="match status" value="1"/>
</dbReference>
<accession>A0A1M6H8P8</accession>
<name>A0A1M6H8P8_9BACT</name>
<dbReference type="OrthoDB" id="9789566at2"/>
<dbReference type="PRINTS" id="PR00455">
    <property type="entry name" value="HTHTETR"/>
</dbReference>
<sequence length="337" mass="37163">MKGSKSSEATRERILEAAEVLFAERGFDGVSLRDITAAALANVAAVNYHFGTKEALMDQILLRYLVPLNQERLELLAEVEKREGGVEEILGALLKPLLGRMNEGGLQAGLFFKLMGRCMIGGGEHLPEQVKPVVQNVMGYFVKSLRRALPDFSEEELLWRMHFCVGSMMHAFLASEKLSDLTEGKCGEVDPEQMLKRLIVFCSAGLSAGQLVESPASLLEEVEEKEKSDEVAEVSREMAGSIEEPVAEVDDSVSGAAAIDEDNAEEIEPEEDDAQILHEDDEIFVAEKLNRASESPAQVQETAEEVPESQPDEKPKKKASKRKKPEPEQGGQDEFLF</sequence>
<dbReference type="PANTHER" id="PTHR30055">
    <property type="entry name" value="HTH-TYPE TRANSCRIPTIONAL REGULATOR RUTR"/>
    <property type="match status" value="1"/>
</dbReference>
<feature type="compositionally biased region" description="Polar residues" evidence="3">
    <location>
        <begin position="292"/>
        <end position="301"/>
    </location>
</feature>
<dbReference type="InterPro" id="IPR036271">
    <property type="entry name" value="Tet_transcr_reg_TetR-rel_C_sf"/>
</dbReference>
<proteinExistence type="predicted"/>
<evidence type="ECO:0000313" key="6">
    <source>
        <dbReference type="Proteomes" id="UP000184510"/>
    </source>
</evidence>
<keyword evidence="6" id="KW-1185">Reference proteome</keyword>
<protein>
    <submittedName>
        <fullName evidence="5">Transcriptional regulator, TetR family</fullName>
    </submittedName>
</protein>
<dbReference type="PANTHER" id="PTHR30055:SF235">
    <property type="entry name" value="TRANSCRIPTIONAL REGULATORY PROTEIN"/>
    <property type="match status" value="1"/>
</dbReference>
<dbReference type="GO" id="GO:0003700">
    <property type="term" value="F:DNA-binding transcription factor activity"/>
    <property type="evidence" value="ECO:0007669"/>
    <property type="project" value="TreeGrafter"/>
</dbReference>
<gene>
    <name evidence="5" type="ORF">SAMN02745181_1399</name>
</gene>
<organism evidence="5 6">
    <name type="scientific">Rubritalea squalenifaciens DSM 18772</name>
    <dbReference type="NCBI Taxonomy" id="1123071"/>
    <lineage>
        <taxon>Bacteria</taxon>
        <taxon>Pseudomonadati</taxon>
        <taxon>Verrucomicrobiota</taxon>
        <taxon>Verrucomicrobiia</taxon>
        <taxon>Verrucomicrobiales</taxon>
        <taxon>Rubritaleaceae</taxon>
        <taxon>Rubritalea</taxon>
    </lineage>
</organism>
<dbReference type="InterPro" id="IPR001647">
    <property type="entry name" value="HTH_TetR"/>
</dbReference>
<dbReference type="Pfam" id="PF17939">
    <property type="entry name" value="TetR_C_30"/>
    <property type="match status" value="1"/>
</dbReference>
<dbReference type="EMBL" id="FQYR01000003">
    <property type="protein sequence ID" value="SHJ18580.1"/>
    <property type="molecule type" value="Genomic_DNA"/>
</dbReference>
<dbReference type="InterPro" id="IPR041586">
    <property type="entry name" value="PsrA_TetR_C"/>
</dbReference>
<evidence type="ECO:0000313" key="5">
    <source>
        <dbReference type="EMBL" id="SHJ18580.1"/>
    </source>
</evidence>
<reference evidence="5 6" key="1">
    <citation type="submission" date="2016-11" db="EMBL/GenBank/DDBJ databases">
        <authorList>
            <person name="Jaros S."/>
            <person name="Januszkiewicz K."/>
            <person name="Wedrychowicz H."/>
        </authorList>
    </citation>
    <scope>NUCLEOTIDE SEQUENCE [LARGE SCALE GENOMIC DNA]</scope>
    <source>
        <strain evidence="5 6">DSM 18772</strain>
    </source>
</reference>